<proteinExistence type="predicted"/>
<name>A0A8S5PHF8_9CAUD</name>
<organism evidence="1">
    <name type="scientific">Myoviridae sp. ct6aW5</name>
    <dbReference type="NCBI Taxonomy" id="2825036"/>
    <lineage>
        <taxon>Viruses</taxon>
        <taxon>Duplodnaviria</taxon>
        <taxon>Heunggongvirae</taxon>
        <taxon>Uroviricota</taxon>
        <taxon>Caudoviricetes</taxon>
    </lineage>
</organism>
<protein>
    <submittedName>
        <fullName evidence="1">Uncharacterized protein</fullName>
    </submittedName>
</protein>
<accession>A0A8S5PHF8</accession>
<evidence type="ECO:0000313" key="1">
    <source>
        <dbReference type="EMBL" id="DAE05809.1"/>
    </source>
</evidence>
<dbReference type="EMBL" id="BK015418">
    <property type="protein sequence ID" value="DAE05809.1"/>
    <property type="molecule type" value="Genomic_DNA"/>
</dbReference>
<sequence length="86" mass="10320">MSIAEIERAVKQIAKLGAECLTAKAIEHSLKYEIGRINLEDYEIRSEPIKREPLPPYKERLHPRKHWQRKPYWLRTRSNPKKKGYH</sequence>
<reference evidence="1" key="1">
    <citation type="journal article" date="2021" name="Proc. Natl. Acad. Sci. U.S.A.">
        <title>A Catalog of Tens of Thousands of Viruses from Human Metagenomes Reveals Hidden Associations with Chronic Diseases.</title>
        <authorList>
            <person name="Tisza M.J."/>
            <person name="Buck C.B."/>
        </authorList>
    </citation>
    <scope>NUCLEOTIDE SEQUENCE</scope>
    <source>
        <strain evidence="1">Ct6aW5</strain>
    </source>
</reference>